<evidence type="ECO:0000313" key="1">
    <source>
        <dbReference type="EMBL" id="MBM5458726.1"/>
    </source>
</evidence>
<dbReference type="EMBL" id="JACOPV010000008">
    <property type="protein sequence ID" value="MBM5458726.1"/>
    <property type="molecule type" value="Genomic_DNA"/>
</dbReference>
<keyword evidence="2" id="KW-1185">Reference proteome</keyword>
<protein>
    <submittedName>
        <fullName evidence="1">Uncharacterized protein</fullName>
    </submittedName>
</protein>
<evidence type="ECO:0000313" key="2">
    <source>
        <dbReference type="Proteomes" id="UP000745663"/>
    </source>
</evidence>
<dbReference type="Proteomes" id="UP000745663">
    <property type="component" value="Unassembled WGS sequence"/>
</dbReference>
<dbReference type="RefSeq" id="WP_203584664.1">
    <property type="nucleotide sequence ID" value="NZ_JACOPV010000008.1"/>
</dbReference>
<sequence length="121" mass="13484">MSKITGAQLIAAERKRQIESEGRTARNDDELGAGALELAALCYRDATDGSSPQPQSWPFDAEWWKPQSRQRNLERAGALYQAAADTAERSEDYPLRDRLREHVASCAVLLDSIERHNAAKS</sequence>
<accession>A0ABS2BYM0</accession>
<proteinExistence type="predicted"/>
<reference evidence="1 2" key="1">
    <citation type="submission" date="2020-08" db="EMBL/GenBank/DDBJ databases">
        <title>Description of novel Pseudomonas species.</title>
        <authorList>
            <person name="Duman M."/>
            <person name="Mulet M."/>
            <person name="Altun S."/>
            <person name="Saticioglu I.B."/>
            <person name="Lalucat J."/>
            <person name="Garcia-Valdes E."/>
        </authorList>
    </citation>
    <scope>NUCLEOTIDE SEQUENCE [LARGE SCALE GENOMIC DNA]</scope>
    <source>
        <strain evidence="1 2">P66</strain>
    </source>
</reference>
<name>A0ABS2BYM0_9PSED</name>
<gene>
    <name evidence="1" type="ORF">H8F21_14250</name>
</gene>
<comment type="caution">
    <text evidence="1">The sequence shown here is derived from an EMBL/GenBank/DDBJ whole genome shotgun (WGS) entry which is preliminary data.</text>
</comment>
<organism evidence="1 2">
    <name type="scientific">Pseudomonas arcuscaelestis</name>
    <dbReference type="NCBI Taxonomy" id="2710591"/>
    <lineage>
        <taxon>Bacteria</taxon>
        <taxon>Pseudomonadati</taxon>
        <taxon>Pseudomonadota</taxon>
        <taxon>Gammaproteobacteria</taxon>
        <taxon>Pseudomonadales</taxon>
        <taxon>Pseudomonadaceae</taxon>
        <taxon>Pseudomonas</taxon>
    </lineage>
</organism>